<dbReference type="SMART" id="SM00213">
    <property type="entry name" value="UBQ"/>
    <property type="match status" value="1"/>
</dbReference>
<feature type="domain" description="Ubiquitin-like" evidence="1">
    <location>
        <begin position="1"/>
        <end position="71"/>
    </location>
</feature>
<dbReference type="STRING" id="230819.A0A5C3KIQ9"/>
<accession>A0A5C3KIQ9</accession>
<dbReference type="InterPro" id="IPR029071">
    <property type="entry name" value="Ubiquitin-like_domsf"/>
</dbReference>
<dbReference type="CDD" id="cd17039">
    <property type="entry name" value="Ubl_ubiquitin_like"/>
    <property type="match status" value="1"/>
</dbReference>
<keyword evidence="3" id="KW-1185">Reference proteome</keyword>
<dbReference type="EMBL" id="ML210325">
    <property type="protein sequence ID" value="TFK19775.1"/>
    <property type="molecule type" value="Genomic_DNA"/>
</dbReference>
<proteinExistence type="predicted"/>
<evidence type="ECO:0000313" key="2">
    <source>
        <dbReference type="EMBL" id="TFK19775.1"/>
    </source>
</evidence>
<feature type="domain" description="Ubiquitin-like" evidence="1">
    <location>
        <begin position="81"/>
        <end position="156"/>
    </location>
</feature>
<dbReference type="OrthoDB" id="428577at2759"/>
<dbReference type="Proteomes" id="UP000307440">
    <property type="component" value="Unassembled WGS sequence"/>
</dbReference>
<name>A0A5C3KIQ9_COPMA</name>
<dbReference type="InterPro" id="IPR000626">
    <property type="entry name" value="Ubiquitin-like_dom"/>
</dbReference>
<sequence length="243" mass="28255">MDNANLLTLNMNKEIKVQDLRYIVQDKIKCSYEFLQIHHQDTLLSDNNRRIGDYGIENGSTLRLSLRMANGASMERYMGRYDIQVKTLTGATHNVRVDETLDVSDVQVFLWLRGEVAPDLQRFVWQGKQLVRGRTLKHYGIGPGSVLHLVYKLRGGGFLNEHPGAFLVVEHPWSGDMQVCTYEVDWRLIEETWLSVETWYVQDGCVVRTKIVRKVWSQYLTSKYSGSTRNLYTTSLKQRQQRH</sequence>
<gene>
    <name evidence="2" type="ORF">FA15DRAFT_674126</name>
</gene>
<evidence type="ECO:0000259" key="1">
    <source>
        <dbReference type="PROSITE" id="PS50053"/>
    </source>
</evidence>
<dbReference type="PANTHER" id="PTHR10666">
    <property type="entry name" value="UBIQUITIN"/>
    <property type="match status" value="1"/>
</dbReference>
<dbReference type="InterPro" id="IPR050158">
    <property type="entry name" value="Ubiquitin_ubiquitin-like"/>
</dbReference>
<dbReference type="PROSITE" id="PS50053">
    <property type="entry name" value="UBIQUITIN_2"/>
    <property type="match status" value="2"/>
</dbReference>
<dbReference type="SUPFAM" id="SSF54236">
    <property type="entry name" value="Ubiquitin-like"/>
    <property type="match status" value="2"/>
</dbReference>
<evidence type="ECO:0000313" key="3">
    <source>
        <dbReference type="Proteomes" id="UP000307440"/>
    </source>
</evidence>
<dbReference type="Gene3D" id="3.10.20.90">
    <property type="entry name" value="Phosphatidylinositol 3-kinase Catalytic Subunit, Chain A, domain 1"/>
    <property type="match status" value="2"/>
</dbReference>
<reference evidence="2 3" key="1">
    <citation type="journal article" date="2019" name="Nat. Ecol. Evol.">
        <title>Megaphylogeny resolves global patterns of mushroom evolution.</title>
        <authorList>
            <person name="Varga T."/>
            <person name="Krizsan K."/>
            <person name="Foldi C."/>
            <person name="Dima B."/>
            <person name="Sanchez-Garcia M."/>
            <person name="Sanchez-Ramirez S."/>
            <person name="Szollosi G.J."/>
            <person name="Szarkandi J.G."/>
            <person name="Papp V."/>
            <person name="Albert L."/>
            <person name="Andreopoulos W."/>
            <person name="Angelini C."/>
            <person name="Antonin V."/>
            <person name="Barry K.W."/>
            <person name="Bougher N.L."/>
            <person name="Buchanan P."/>
            <person name="Buyck B."/>
            <person name="Bense V."/>
            <person name="Catcheside P."/>
            <person name="Chovatia M."/>
            <person name="Cooper J."/>
            <person name="Damon W."/>
            <person name="Desjardin D."/>
            <person name="Finy P."/>
            <person name="Geml J."/>
            <person name="Haridas S."/>
            <person name="Hughes K."/>
            <person name="Justo A."/>
            <person name="Karasinski D."/>
            <person name="Kautmanova I."/>
            <person name="Kiss B."/>
            <person name="Kocsube S."/>
            <person name="Kotiranta H."/>
            <person name="LaButti K.M."/>
            <person name="Lechner B.E."/>
            <person name="Liimatainen K."/>
            <person name="Lipzen A."/>
            <person name="Lukacs Z."/>
            <person name="Mihaltcheva S."/>
            <person name="Morgado L.N."/>
            <person name="Niskanen T."/>
            <person name="Noordeloos M.E."/>
            <person name="Ohm R.A."/>
            <person name="Ortiz-Santana B."/>
            <person name="Ovrebo C."/>
            <person name="Racz N."/>
            <person name="Riley R."/>
            <person name="Savchenko A."/>
            <person name="Shiryaev A."/>
            <person name="Soop K."/>
            <person name="Spirin V."/>
            <person name="Szebenyi C."/>
            <person name="Tomsovsky M."/>
            <person name="Tulloss R.E."/>
            <person name="Uehling J."/>
            <person name="Grigoriev I.V."/>
            <person name="Vagvolgyi C."/>
            <person name="Papp T."/>
            <person name="Martin F.M."/>
            <person name="Miettinen O."/>
            <person name="Hibbett D.S."/>
            <person name="Nagy L.G."/>
        </authorList>
    </citation>
    <scope>NUCLEOTIDE SEQUENCE [LARGE SCALE GENOMIC DNA]</scope>
    <source>
        <strain evidence="2 3">CBS 121175</strain>
    </source>
</reference>
<organism evidence="2 3">
    <name type="scientific">Coprinopsis marcescibilis</name>
    <name type="common">Agaric fungus</name>
    <name type="synonym">Psathyrella marcescibilis</name>
    <dbReference type="NCBI Taxonomy" id="230819"/>
    <lineage>
        <taxon>Eukaryota</taxon>
        <taxon>Fungi</taxon>
        <taxon>Dikarya</taxon>
        <taxon>Basidiomycota</taxon>
        <taxon>Agaricomycotina</taxon>
        <taxon>Agaricomycetes</taxon>
        <taxon>Agaricomycetidae</taxon>
        <taxon>Agaricales</taxon>
        <taxon>Agaricineae</taxon>
        <taxon>Psathyrellaceae</taxon>
        <taxon>Coprinopsis</taxon>
    </lineage>
</organism>
<dbReference type="Pfam" id="PF00240">
    <property type="entry name" value="ubiquitin"/>
    <property type="match status" value="1"/>
</dbReference>
<dbReference type="AlphaFoldDB" id="A0A5C3KIQ9"/>
<protein>
    <recommendedName>
        <fullName evidence="1">Ubiquitin-like domain-containing protein</fullName>
    </recommendedName>
</protein>